<dbReference type="PANTHER" id="PTHR34218">
    <property type="entry name" value="PEPTIDASE S45 PENICILLIN AMIDASE"/>
    <property type="match status" value="1"/>
</dbReference>
<dbReference type="SUPFAM" id="SSF56235">
    <property type="entry name" value="N-terminal nucleophile aminohydrolases (Ntn hydrolases)"/>
    <property type="match status" value="1"/>
</dbReference>
<dbReference type="EMBL" id="JSAB01000054">
    <property type="protein sequence ID" value="RNF31584.1"/>
    <property type="molecule type" value="Genomic_DNA"/>
</dbReference>
<evidence type="ECO:0008006" key="4">
    <source>
        <dbReference type="Google" id="ProtNLM"/>
    </source>
</evidence>
<keyword evidence="3" id="KW-1185">Reference proteome</keyword>
<dbReference type="GO" id="GO:0017000">
    <property type="term" value="P:antibiotic biosynthetic process"/>
    <property type="evidence" value="ECO:0007669"/>
    <property type="project" value="InterPro"/>
</dbReference>
<dbReference type="GO" id="GO:0016811">
    <property type="term" value="F:hydrolase activity, acting on carbon-nitrogen (but not peptide) bonds, in linear amides"/>
    <property type="evidence" value="ECO:0007669"/>
    <property type="project" value="InterPro"/>
</dbReference>
<comment type="caution">
    <text evidence="2">The sequence shown here is derived from an EMBL/GenBank/DDBJ whole genome shotgun (WGS) entry which is preliminary data.</text>
</comment>
<proteinExistence type="inferred from homology"/>
<dbReference type="InterPro" id="IPR029055">
    <property type="entry name" value="Ntn_hydrolases_N"/>
</dbReference>
<organism evidence="2 3">
    <name type="scientific">Massilia aurea</name>
    <dbReference type="NCBI Taxonomy" id="373040"/>
    <lineage>
        <taxon>Bacteria</taxon>
        <taxon>Pseudomonadati</taxon>
        <taxon>Pseudomonadota</taxon>
        <taxon>Betaproteobacteria</taxon>
        <taxon>Burkholderiales</taxon>
        <taxon>Oxalobacteraceae</taxon>
        <taxon>Telluria group</taxon>
        <taxon>Massilia</taxon>
    </lineage>
</organism>
<dbReference type="Pfam" id="PF01804">
    <property type="entry name" value="Penicil_amidase"/>
    <property type="match status" value="1"/>
</dbReference>
<feature type="non-terminal residue" evidence="2">
    <location>
        <position position="101"/>
    </location>
</feature>
<dbReference type="InterPro" id="IPR023343">
    <property type="entry name" value="Penicillin_amidase_dom1"/>
</dbReference>
<evidence type="ECO:0000256" key="1">
    <source>
        <dbReference type="ARBA" id="ARBA00006586"/>
    </source>
</evidence>
<sequence length="101" mass="10920">MDKPLGKSRWKTWTLRGAGALLALVLLAALAIWLFLRASLAQLDGERRVAGLAGEVRVERDAGGVPLISGASRLDVAYATGFVHGQERFFQMDLLRRTAAG</sequence>
<protein>
    <recommendedName>
        <fullName evidence="4">Penicillin acylase family protein</fullName>
    </recommendedName>
</protein>
<gene>
    <name evidence="2" type="ORF">NM04_06145</name>
</gene>
<comment type="similarity">
    <text evidence="1">Belongs to the peptidase S45 family.</text>
</comment>
<dbReference type="AlphaFoldDB" id="A0A422QNG9"/>
<accession>A0A422QNG9</accession>
<dbReference type="Proteomes" id="UP000283254">
    <property type="component" value="Unassembled WGS sequence"/>
</dbReference>
<evidence type="ECO:0000313" key="3">
    <source>
        <dbReference type="Proteomes" id="UP000283254"/>
    </source>
</evidence>
<dbReference type="OrthoDB" id="9760084at2"/>
<evidence type="ECO:0000313" key="2">
    <source>
        <dbReference type="EMBL" id="RNF31584.1"/>
    </source>
</evidence>
<dbReference type="InterPro" id="IPR002692">
    <property type="entry name" value="S45"/>
</dbReference>
<dbReference type="Gene3D" id="1.10.439.10">
    <property type="entry name" value="Penicillin Amidohydrolase, domain 1"/>
    <property type="match status" value="1"/>
</dbReference>
<name>A0A422QNG9_9BURK</name>
<dbReference type="RefSeq" id="WP_148043968.1">
    <property type="nucleotide sequence ID" value="NZ_JSAB01000054.1"/>
</dbReference>
<reference evidence="2" key="1">
    <citation type="submission" date="2014-10" db="EMBL/GenBank/DDBJ databases">
        <title>Massilia sp. genome.</title>
        <authorList>
            <person name="Xu B."/>
            <person name="Dai L."/>
            <person name="Huang Z."/>
        </authorList>
    </citation>
    <scope>NUCLEOTIDE SEQUENCE [LARGE SCALE GENOMIC DNA]</scope>
    <source>
        <strain evidence="2">CFS-1</strain>
    </source>
</reference>
<dbReference type="PANTHER" id="PTHR34218:SF4">
    <property type="entry name" value="ACYL-HOMOSERINE LACTONE ACYLASE QUIP"/>
    <property type="match status" value="1"/>
</dbReference>